<keyword evidence="3" id="KW-1185">Reference proteome</keyword>
<feature type="compositionally biased region" description="Low complexity" evidence="1">
    <location>
        <begin position="283"/>
        <end position="293"/>
    </location>
</feature>
<feature type="region of interest" description="Disordered" evidence="1">
    <location>
        <begin position="467"/>
        <end position="498"/>
    </location>
</feature>
<dbReference type="EMBL" id="JAACJJ010000028">
    <property type="protein sequence ID" value="KAF5322946.1"/>
    <property type="molecule type" value="Genomic_DNA"/>
</dbReference>
<feature type="region of interest" description="Disordered" evidence="1">
    <location>
        <begin position="383"/>
        <end position="440"/>
    </location>
</feature>
<feature type="compositionally biased region" description="Acidic residues" evidence="1">
    <location>
        <begin position="126"/>
        <end position="136"/>
    </location>
</feature>
<proteinExistence type="predicted"/>
<sequence>MRIRIQTQAPLPELKAWFVPDTLESIFSLKRALCQRVPALNAAQCHPKNIVLMLDGFELLDDSPFDAVRDGDLIVIKASAAAQLAQSPPPPRKRKRDEQPSISNSVSGWTKTLQTPAKPRANVSSSDDDSSSDEASDSSSSTSASSSSSSSSSASSSSSTSSSSSSSTSSSSSSSSSSASSTPPRPQPTKKKKHPTASASASTPTPATASTTTGGGLAHVPPGAGKAATHSRNKRRRVKREHEKAKADGSMAAAAAPPPNGLSTTNTMPLGPRGVAAAADGDPASVPLPSSPAAKPPRKKVRLDAPGTDAEVDPDTQLAQAKATALATLDGEANASGSASATPTPAPGAYATPDQIMMLSMRNKNKKKGFRLSMARPIPHKIVFGEAGAPPEGHSAPEPLGGGGGMEVDSTGSGTASQSQPPPQPQLESRRQTYTHARLVPPSELYAQGLLPSNMIVTSVDVEAGLWDDAPPATKKQKAKKKNRTQEQEQGRELGYAEWAEADSRYMDAERDEEGGPMTLDYSDEAGADAGAETRTAAAANDDSEVDWQKAEQAWEAGSPVTDVAAQIAAARVVGWKALDINPRTFSPEVLLKLARVVSIDAEQKTLVVRCLERPASSSSSNRAAFGFAIDGDKEEPLEETRSWADVLVDSWRVLDL</sequence>
<evidence type="ECO:0000256" key="1">
    <source>
        <dbReference type="SAM" id="MobiDB-lite"/>
    </source>
</evidence>
<feature type="compositionally biased region" description="Polar residues" evidence="1">
    <location>
        <begin position="100"/>
        <end position="115"/>
    </location>
</feature>
<protein>
    <submittedName>
        <fullName evidence="2">Uncharacterized protein</fullName>
    </submittedName>
</protein>
<evidence type="ECO:0000313" key="2">
    <source>
        <dbReference type="EMBL" id="KAF5322946.1"/>
    </source>
</evidence>
<organism evidence="2 3">
    <name type="scientific">Psilocybe cf. subviscida</name>
    <dbReference type="NCBI Taxonomy" id="2480587"/>
    <lineage>
        <taxon>Eukaryota</taxon>
        <taxon>Fungi</taxon>
        <taxon>Dikarya</taxon>
        <taxon>Basidiomycota</taxon>
        <taxon>Agaricomycotina</taxon>
        <taxon>Agaricomycetes</taxon>
        <taxon>Agaricomycetidae</taxon>
        <taxon>Agaricales</taxon>
        <taxon>Agaricineae</taxon>
        <taxon>Strophariaceae</taxon>
        <taxon>Psilocybe</taxon>
    </lineage>
</organism>
<name>A0A8H5F443_9AGAR</name>
<accession>A0A8H5F443</accession>
<dbReference type="AlphaFoldDB" id="A0A8H5F443"/>
<reference evidence="2 3" key="1">
    <citation type="journal article" date="2020" name="ISME J.">
        <title>Uncovering the hidden diversity of litter-decomposition mechanisms in mushroom-forming fungi.</title>
        <authorList>
            <person name="Floudas D."/>
            <person name="Bentzer J."/>
            <person name="Ahren D."/>
            <person name="Johansson T."/>
            <person name="Persson P."/>
            <person name="Tunlid A."/>
        </authorList>
    </citation>
    <scope>NUCLEOTIDE SEQUENCE [LARGE SCALE GENOMIC DNA]</scope>
    <source>
        <strain evidence="2 3">CBS 101986</strain>
    </source>
</reference>
<dbReference type="OrthoDB" id="74813at2759"/>
<feature type="compositionally biased region" description="Low complexity" evidence="1">
    <location>
        <begin position="137"/>
        <end position="182"/>
    </location>
</feature>
<gene>
    <name evidence="2" type="ORF">D9619_001262</name>
</gene>
<dbReference type="Proteomes" id="UP000567179">
    <property type="component" value="Unassembled WGS sequence"/>
</dbReference>
<comment type="caution">
    <text evidence="2">The sequence shown here is derived from an EMBL/GenBank/DDBJ whole genome shotgun (WGS) entry which is preliminary data.</text>
</comment>
<feature type="compositionally biased region" description="Basic residues" evidence="1">
    <location>
        <begin position="229"/>
        <end position="239"/>
    </location>
</feature>
<evidence type="ECO:0000313" key="3">
    <source>
        <dbReference type="Proteomes" id="UP000567179"/>
    </source>
</evidence>
<feature type="compositionally biased region" description="Low complexity" evidence="1">
    <location>
        <begin position="196"/>
        <end position="212"/>
    </location>
</feature>
<feature type="region of interest" description="Disordered" evidence="1">
    <location>
        <begin position="82"/>
        <end position="355"/>
    </location>
</feature>
<feature type="compositionally biased region" description="Low complexity" evidence="1">
    <location>
        <begin position="316"/>
        <end position="353"/>
    </location>
</feature>